<dbReference type="SUPFAM" id="SSF49899">
    <property type="entry name" value="Concanavalin A-like lectins/glucanases"/>
    <property type="match status" value="1"/>
</dbReference>
<dbReference type="GO" id="GO:0016020">
    <property type="term" value="C:membrane"/>
    <property type="evidence" value="ECO:0007669"/>
    <property type="project" value="GOC"/>
</dbReference>
<dbReference type="EMBL" id="CP003219">
    <property type="protein sequence ID" value="AEW98041.1"/>
    <property type="molecule type" value="Genomic_DNA"/>
</dbReference>
<evidence type="ECO:0000256" key="5">
    <source>
        <dbReference type="ARBA" id="ARBA00033098"/>
    </source>
</evidence>
<reference evidence="9" key="1">
    <citation type="submission" date="2011-12" db="EMBL/GenBank/DDBJ databases">
        <title>Complete genome sequence of Streptomyces cattleya strain DSM 46488.</title>
        <authorList>
            <person name="Ou H.-Y."/>
            <person name="Li P."/>
            <person name="Zhao C."/>
            <person name="O'Hagan D."/>
            <person name="Deng Z."/>
        </authorList>
    </citation>
    <scope>NUCLEOTIDE SEQUENCE [LARGE SCALE GENOMIC DNA]</scope>
    <source>
        <strain evidence="9">ATCC 35852 / DSM 46488 / JCM 4925 / NBRC 14057 / NRRL 8057</strain>
    </source>
</reference>
<evidence type="ECO:0000256" key="4">
    <source>
        <dbReference type="ARBA" id="ARBA00022963"/>
    </source>
</evidence>
<organism evidence="8 9">
    <name type="scientific">Streptantibioticus cattleyicolor (strain ATCC 35852 / DSM 46488 / JCM 4925 / NBRC 14057 / NRRL 8057)</name>
    <name type="common">Streptomyces cattleya</name>
    <dbReference type="NCBI Taxonomy" id="1003195"/>
    <lineage>
        <taxon>Bacteria</taxon>
        <taxon>Bacillati</taxon>
        <taxon>Actinomycetota</taxon>
        <taxon>Actinomycetes</taxon>
        <taxon>Kitasatosporales</taxon>
        <taxon>Streptomycetaceae</taxon>
        <taxon>Streptantibioticus</taxon>
    </lineage>
</organism>
<dbReference type="SMART" id="SM00458">
    <property type="entry name" value="RICIN"/>
    <property type="match status" value="1"/>
</dbReference>
<dbReference type="Pfam" id="PF21708">
    <property type="entry name" value="Glyco_hydro_59_C"/>
    <property type="match status" value="1"/>
</dbReference>
<dbReference type="InterPro" id="IPR013320">
    <property type="entry name" value="ConA-like_dom_sf"/>
</dbReference>
<dbReference type="GO" id="GO:0006683">
    <property type="term" value="P:galactosylceramide catabolic process"/>
    <property type="evidence" value="ECO:0007669"/>
    <property type="project" value="InterPro"/>
</dbReference>
<dbReference type="PANTHER" id="PTHR15172:SF1">
    <property type="entry name" value="GALACTOCEREBROSIDASE"/>
    <property type="match status" value="1"/>
</dbReference>
<comment type="similarity">
    <text evidence="1">Belongs to the glycosyl hydrolase 59 family.</text>
</comment>
<dbReference type="InterPro" id="IPR035992">
    <property type="entry name" value="Ricin_B-like_lectins"/>
</dbReference>
<evidence type="ECO:0000256" key="1">
    <source>
        <dbReference type="ARBA" id="ARBA00005637"/>
    </source>
</evidence>
<dbReference type="Pfam" id="PF02057">
    <property type="entry name" value="Glyco_hydro_59"/>
    <property type="match status" value="1"/>
</dbReference>
<dbReference type="PRINTS" id="PR00850">
    <property type="entry name" value="GLHYDRLASE59"/>
</dbReference>
<dbReference type="GO" id="GO:0005764">
    <property type="term" value="C:lysosome"/>
    <property type="evidence" value="ECO:0007669"/>
    <property type="project" value="TreeGrafter"/>
</dbReference>
<keyword evidence="4" id="KW-0442">Lipid degradation</keyword>
<dbReference type="PROSITE" id="PS50231">
    <property type="entry name" value="RICIN_B_LECTIN"/>
    <property type="match status" value="1"/>
</dbReference>
<dbReference type="InterPro" id="IPR000772">
    <property type="entry name" value="Ricin_B_lectin"/>
</dbReference>
<dbReference type="SUPFAM" id="SSF50370">
    <property type="entry name" value="Ricin B-like lectins"/>
    <property type="match status" value="1"/>
</dbReference>
<dbReference type="Gene3D" id="2.80.10.50">
    <property type="match status" value="1"/>
</dbReference>
<dbReference type="HOGENOM" id="CLU_015456_1_0_11"/>
<dbReference type="GO" id="GO:0004336">
    <property type="term" value="F:galactosylceramidase activity"/>
    <property type="evidence" value="ECO:0007669"/>
    <property type="project" value="UniProtKB-EC"/>
</dbReference>
<dbReference type="eggNOG" id="COG5520">
    <property type="taxonomic scope" value="Bacteria"/>
</dbReference>
<dbReference type="PANTHER" id="PTHR15172">
    <property type="entry name" value="GALACTOCEREBROSIDASE"/>
    <property type="match status" value="1"/>
</dbReference>
<sequence length="796" mass="82900">MALLLVAAAPLVAKPTAARAAIPTAITVDGDADGRVFDGVGAISGGGGNSRLLADYPEPQRSRILDYLFKPGYGAALQILKVEIGGDTNSTDGAEPSHEHTRGAVDCDRGYEWWLMAQAKARNPGIKLYGLAWGAPGWIGGGHFWSQDMIDYLVSWLGCAKSHGLTVDYLGGWNERGYDKAWYEKLHATMAADGYPTKVVGADSDWGVADAMAADPAFAGSVDVVGAHYPCGYMSAMTSCSTTPAALASGKPLWASENGSEDFDTGGAPIARALNRGYLDAKFTAFINWPLVAAVYQNLPYNTMGLVTASQPWSGAYRVGRSTWAVAHTTQFTRPGWSYVDPAGGYLGGSRANGSYVTYRSPDRRAWSTVLETLDATAAQPVTFKVTGGLPGGTLHVWSSDLSSPSQRDYLVHSADLTPGGGVYALTLQPGHVYTVTTTTGQGAGTAVSPARSRLALPYRDSFDTTPVGGEARYLADMNGSFEAVPCGGGRHGTCVRQMAPTAPIAWDSPSDPYATAGDLSWSDYTVSVDTMLEQAGSAELLGRVGLQHGFDPADIDAYRLVLGADGGWSLLRGSASGTVTTLANGSVKAPGTGTWHTLALTFAGGSVTAAVDGVRLASVTDTAYGSGQVGIGTSGYVGAQFDNLGVTPGAAADLSGTYRLVSRNSGQVLDAKGAGTADGTPVIQWPDNGGANQEWRLTATGDGYYTLTGVGSGKALDVPDHTTVAGTQLDLRTPDGTTAQQWLVVPARDGYYTVESRDTAELADVDGAATTQGASVIQWPADGGTNQQWQLVKVS</sequence>
<dbReference type="CDD" id="cd00161">
    <property type="entry name" value="beta-trefoil_Ricin-like"/>
    <property type="match status" value="1"/>
</dbReference>
<dbReference type="Gene3D" id="3.20.20.80">
    <property type="entry name" value="Glycosidases"/>
    <property type="match status" value="1"/>
</dbReference>
<keyword evidence="3" id="KW-0746">Sphingolipid metabolism</keyword>
<gene>
    <name evidence="8" type="ordered locus">SCATT_56700</name>
</gene>
<proteinExistence type="inferred from homology"/>
<dbReference type="PATRIC" id="fig|1003195.29.peg.5652"/>
<evidence type="ECO:0000313" key="9">
    <source>
        <dbReference type="Proteomes" id="UP000007842"/>
    </source>
</evidence>
<dbReference type="AlphaFoldDB" id="G8X446"/>
<dbReference type="InterPro" id="IPR001286">
    <property type="entry name" value="Glyco_hydro_59"/>
</dbReference>
<dbReference type="Gene3D" id="2.60.120.560">
    <property type="entry name" value="Exo-inulinase, domain 1"/>
    <property type="match status" value="1"/>
</dbReference>
<keyword evidence="9" id="KW-1185">Reference proteome</keyword>
<dbReference type="SUPFAM" id="SSF51445">
    <property type="entry name" value="(Trans)glycosidases"/>
    <property type="match status" value="1"/>
</dbReference>
<evidence type="ECO:0000256" key="6">
    <source>
        <dbReference type="SAM" id="SignalP"/>
    </source>
</evidence>
<protein>
    <recommendedName>
        <fullName evidence="2">galactosylceramidase</fullName>
        <ecNumber evidence="2">3.2.1.46</ecNumber>
    </recommendedName>
    <alternativeName>
        <fullName evidence="5">Galactosylceramidase</fullName>
    </alternativeName>
</protein>
<dbReference type="Pfam" id="PF14200">
    <property type="entry name" value="RicinB_lectin_2"/>
    <property type="match status" value="1"/>
</dbReference>
<evidence type="ECO:0000256" key="2">
    <source>
        <dbReference type="ARBA" id="ARBA00012657"/>
    </source>
</evidence>
<dbReference type="KEGG" id="scy:SCATT_56700"/>
<dbReference type="EC" id="3.2.1.46" evidence="2"/>
<evidence type="ECO:0000256" key="3">
    <source>
        <dbReference type="ARBA" id="ARBA00022919"/>
    </source>
</evidence>
<dbReference type="Gene3D" id="3.20.20.70">
    <property type="entry name" value="Aldolase class I"/>
    <property type="match status" value="1"/>
</dbReference>
<feature type="chain" id="PRO_5003518594" description="galactosylceramidase" evidence="6">
    <location>
        <begin position="21"/>
        <end position="796"/>
    </location>
</feature>
<keyword evidence="6" id="KW-0732">Signal</keyword>
<dbReference type="InterPro" id="IPR049161">
    <property type="entry name" value="GH59_cat"/>
</dbReference>
<evidence type="ECO:0000259" key="7">
    <source>
        <dbReference type="SMART" id="SM00458"/>
    </source>
</evidence>
<evidence type="ECO:0000313" key="8">
    <source>
        <dbReference type="EMBL" id="AEW98041.1"/>
    </source>
</evidence>
<feature type="domain" description="Ricin B lectin" evidence="7">
    <location>
        <begin position="656"/>
        <end position="793"/>
    </location>
</feature>
<dbReference type="InterPro" id="IPR013785">
    <property type="entry name" value="Aldolase_TIM"/>
</dbReference>
<dbReference type="STRING" id="1003195.SCATT_56700"/>
<keyword evidence="8" id="KW-0378">Hydrolase</keyword>
<keyword evidence="3" id="KW-0443">Lipid metabolism</keyword>
<dbReference type="InterPro" id="IPR017853">
    <property type="entry name" value="GH"/>
</dbReference>
<feature type="signal peptide" evidence="6">
    <location>
        <begin position="1"/>
        <end position="20"/>
    </location>
</feature>
<name>G8X446_STREN</name>
<dbReference type="Proteomes" id="UP000007842">
    <property type="component" value="Chromosome"/>
</dbReference>
<accession>G8X446</accession>
<dbReference type="InterPro" id="IPR049162">
    <property type="entry name" value="GH59_C"/>
</dbReference>